<organism evidence="1">
    <name type="scientific">human gut metagenome</name>
    <dbReference type="NCBI Taxonomy" id="408170"/>
    <lineage>
        <taxon>unclassified sequences</taxon>
        <taxon>metagenomes</taxon>
        <taxon>organismal metagenomes</taxon>
    </lineage>
</organism>
<reference evidence="1" key="1">
    <citation type="submission" date="2013-12" db="EMBL/GenBank/DDBJ databases">
        <title>A Varibaculum cambriense genome reconstructed from a premature infant gut community with otherwise low bacterial novelty that shifts toward anaerobic metabolism during the third week of life.</title>
        <authorList>
            <person name="Brown C.T."/>
            <person name="Sharon I."/>
            <person name="Thomas B.C."/>
            <person name="Castelle C.J."/>
            <person name="Morowitz M.J."/>
            <person name="Banfield J.F."/>
        </authorList>
    </citation>
    <scope>NUCLEOTIDE SEQUENCE</scope>
</reference>
<accession>W1WWF3</accession>
<comment type="caution">
    <text evidence="1">The sequence shown here is derived from an EMBL/GenBank/DDBJ whole genome shotgun (WGS) entry which is preliminary data.</text>
</comment>
<name>W1WWF3_9ZZZZ</name>
<dbReference type="EMBL" id="AZMM01018231">
    <property type="protein sequence ID" value="ETJ22572.1"/>
    <property type="molecule type" value="Genomic_DNA"/>
</dbReference>
<dbReference type="AlphaFoldDB" id="W1WWF3"/>
<sequence>MQKEGLIKFDKNYFEIISINL</sequence>
<evidence type="ECO:0000313" key="1">
    <source>
        <dbReference type="EMBL" id="ETJ22572.1"/>
    </source>
</evidence>
<protein>
    <submittedName>
        <fullName evidence="1">Uncharacterized protein</fullName>
    </submittedName>
</protein>
<feature type="non-terminal residue" evidence="1">
    <location>
        <position position="1"/>
    </location>
</feature>
<gene>
    <name evidence="1" type="ORF">Q604_UNBC18231G0001</name>
</gene>
<proteinExistence type="predicted"/>